<dbReference type="PROSITE" id="PS50010">
    <property type="entry name" value="DH_2"/>
    <property type="match status" value="1"/>
</dbReference>
<dbReference type="GO" id="GO:0005085">
    <property type="term" value="F:guanyl-nucleotide exchange factor activity"/>
    <property type="evidence" value="ECO:0007669"/>
    <property type="project" value="InterPro"/>
</dbReference>
<proteinExistence type="predicted"/>
<dbReference type="InterPro" id="IPR000219">
    <property type="entry name" value="DH_dom"/>
</dbReference>
<dbReference type="InterPro" id="IPR035899">
    <property type="entry name" value="DBL_dom_sf"/>
</dbReference>
<feature type="compositionally biased region" description="Polar residues" evidence="3">
    <location>
        <begin position="252"/>
        <end position="281"/>
    </location>
</feature>
<dbReference type="OrthoDB" id="2015333at2759"/>
<feature type="compositionally biased region" description="Low complexity" evidence="3">
    <location>
        <begin position="378"/>
        <end position="392"/>
    </location>
</feature>
<organism evidence="5 6">
    <name type="scientific">Branchiostoma lanceolatum</name>
    <name type="common">Common lancelet</name>
    <name type="synonym">Amphioxus lanceolatum</name>
    <dbReference type="NCBI Taxonomy" id="7740"/>
    <lineage>
        <taxon>Eukaryota</taxon>
        <taxon>Metazoa</taxon>
        <taxon>Chordata</taxon>
        <taxon>Cephalochordata</taxon>
        <taxon>Leptocardii</taxon>
        <taxon>Amphioxiformes</taxon>
        <taxon>Branchiostomatidae</taxon>
        <taxon>Branchiostoma</taxon>
    </lineage>
</organism>
<dbReference type="AlphaFoldDB" id="A0A8J9Z7J2"/>
<dbReference type="PANTHER" id="PTHR46006">
    <property type="entry name" value="RHO GUANINE NUCLEOTIDE EXCHANGE FACTOR AT 64C, ISOFORM A"/>
    <property type="match status" value="1"/>
</dbReference>
<feature type="domain" description="DH" evidence="4">
    <location>
        <begin position="759"/>
        <end position="950"/>
    </location>
</feature>
<evidence type="ECO:0000256" key="2">
    <source>
        <dbReference type="ARBA" id="ARBA00022490"/>
    </source>
</evidence>
<gene>
    <name evidence="5" type="primary">ITSN2</name>
    <name evidence="5" type="ORF">BLAG_LOCUS10456</name>
</gene>
<dbReference type="Gene3D" id="1.20.900.10">
    <property type="entry name" value="Dbl homology (DH) domain"/>
    <property type="match status" value="1"/>
</dbReference>
<evidence type="ECO:0000313" key="6">
    <source>
        <dbReference type="Proteomes" id="UP000838412"/>
    </source>
</evidence>
<accession>A0A8J9Z7J2</accession>
<feature type="compositionally biased region" description="Basic and acidic residues" evidence="3">
    <location>
        <begin position="239"/>
        <end position="251"/>
    </location>
</feature>
<feature type="compositionally biased region" description="Basic and acidic residues" evidence="3">
    <location>
        <begin position="487"/>
        <end position="525"/>
    </location>
</feature>
<comment type="subcellular location">
    <subcellularLocation>
        <location evidence="1">Cytoplasm</location>
    </subcellularLocation>
</comment>
<dbReference type="CDD" id="cd00160">
    <property type="entry name" value="RhoGEF"/>
    <property type="match status" value="1"/>
</dbReference>
<evidence type="ECO:0000259" key="4">
    <source>
        <dbReference type="PROSITE" id="PS50010"/>
    </source>
</evidence>
<feature type="compositionally biased region" description="Basic and acidic residues" evidence="3">
    <location>
        <begin position="439"/>
        <end position="456"/>
    </location>
</feature>
<dbReference type="SUPFAM" id="SSF48065">
    <property type="entry name" value="DBL homology domain (DH-domain)"/>
    <property type="match status" value="1"/>
</dbReference>
<sequence length="1142" mass="128302">MSEMSLSSQTSQKTFVDSSQLNQIHKSRTDDCGLESFHINAESRREATGAVPSANEVHCPPTKESSSVQELGQAPPATTEQKDSCFEKVELDTVRTNCNSSDDNSPHKVGGMSLFTVEWTLRRNKGCLVEAVNSNEDSATPYVSAKDQLKSLTSSESPSGKVSPRSWYSRHWSAPITPKPMLETNLAVTTSVASNDSSPASTPRVKRKQIFDVCTAVSEKLQRTEATKAPTEGVQERTFASDRQDHQHTADHNGNTQEECHPNLSQEKVGTRTTCEGSTQPERCLRTDDCGSPSLKSENEVERKHDTIFQTVDTENKSLMKTGNSTVSHTGSNPKETGVTVEVCSDRDNVENSLGTEKLSMWGSFTDDNGGIGDSSRRGSGQSSQSSSSGDDTQVSMPEIQLVFQDSPVHQQKESSEETNQDAVFDLTALIEQEQEEGMKIHDNDQEEVFHEDSKRVSLSNECDNTEERKQQGMFLHKSWTTEETDFDKICNHDERAAKDKNREKQSTSKGRSDSYRKRGLERQKPVSSTSEELFARKYKSERKSSTDGNMPAEKGKTPKRSVTWHALVRTSEVKTESKQKPPSVVARSTSDVTNSSSKDSRQDKTPRPVKQHHSDPSSMALHRTRNWLHRHHGMEDLTIVEGVPSDQSDKRASRTKSKNRHSNVSTASVDSGVIALGEERAIMERRPSAVDIARNDSGVGMETIRVPRKTRETTDESNCADCEKVNTVIDVEEEDESPRSYRTEDTALCLRCEKRRVERKEAIQELVQTELSYGADLRVIKEEFYEPIEKAGLLTPQQLQTIFINILELLEVNDRFADKLQDAIEHAQEQGDEDYISVNIGRIFLQAANMLMAFETYCTKQPAAPAMLKTLESEKDLFRIFLEVSQTDNSALRRMHLSSFLMAPLQRITKYPLLLSRLYKSTSCHHPDRDRLLEAQQLVEEHLEHINIKTQGSGGLMRLKKKSSRTKSTSSVENIELREMALDAVSWNKDEVHFIQMGKLQVVQCGDTWARKTKVCSVHALLLVLGQMPNLQALEEKRQPSRDKPVKGGALVLIRDKGAGRFTTLRDPFFLDKCVVSTDPDSEETFEISEIYKDPYILKGEDPSDTSRWLSLLQGLSRDLGNWRKRRNALANIMIHMVSRT</sequence>
<reference evidence="5" key="1">
    <citation type="submission" date="2022-01" db="EMBL/GenBank/DDBJ databases">
        <authorList>
            <person name="Braso-Vives M."/>
        </authorList>
    </citation>
    <scope>NUCLEOTIDE SEQUENCE</scope>
</reference>
<evidence type="ECO:0000256" key="1">
    <source>
        <dbReference type="ARBA" id="ARBA00004496"/>
    </source>
</evidence>
<feature type="compositionally biased region" description="Polar residues" evidence="3">
    <location>
        <begin position="587"/>
        <end position="598"/>
    </location>
</feature>
<feature type="region of interest" description="Disordered" evidence="3">
    <location>
        <begin position="43"/>
        <end position="84"/>
    </location>
</feature>
<feature type="region of interest" description="Disordered" evidence="3">
    <location>
        <begin position="639"/>
        <end position="668"/>
    </location>
</feature>
<dbReference type="InterPro" id="IPR051480">
    <property type="entry name" value="Endocytic_GEF_Adapter"/>
</dbReference>
<dbReference type="EMBL" id="OV696702">
    <property type="protein sequence ID" value="CAH1249298.1"/>
    <property type="molecule type" value="Genomic_DNA"/>
</dbReference>
<dbReference type="GO" id="GO:0035025">
    <property type="term" value="P:positive regulation of Rho protein signal transduction"/>
    <property type="evidence" value="ECO:0007669"/>
    <property type="project" value="TreeGrafter"/>
</dbReference>
<dbReference type="SMART" id="SM00325">
    <property type="entry name" value="RhoGEF"/>
    <property type="match status" value="1"/>
</dbReference>
<evidence type="ECO:0000256" key="3">
    <source>
        <dbReference type="SAM" id="MobiDB-lite"/>
    </source>
</evidence>
<feature type="region of interest" description="Disordered" evidence="3">
    <location>
        <begin position="439"/>
        <end position="622"/>
    </location>
</feature>
<feature type="region of interest" description="Disordered" evidence="3">
    <location>
        <begin position="1"/>
        <end position="23"/>
    </location>
</feature>
<dbReference type="Pfam" id="PF00621">
    <property type="entry name" value="RhoGEF"/>
    <property type="match status" value="1"/>
</dbReference>
<dbReference type="PANTHER" id="PTHR46006:SF5">
    <property type="entry name" value="DH DOMAIN-CONTAINING PROTEIN"/>
    <property type="match status" value="1"/>
</dbReference>
<feature type="region of interest" description="Disordered" evidence="3">
    <location>
        <begin position="360"/>
        <end position="394"/>
    </location>
</feature>
<feature type="region of interest" description="Disordered" evidence="3">
    <location>
        <begin position="221"/>
        <end position="304"/>
    </location>
</feature>
<keyword evidence="6" id="KW-1185">Reference proteome</keyword>
<name>A0A8J9Z7J2_BRALA</name>
<dbReference type="Proteomes" id="UP000838412">
    <property type="component" value="Chromosome 17"/>
</dbReference>
<evidence type="ECO:0000313" key="5">
    <source>
        <dbReference type="EMBL" id="CAH1249298.1"/>
    </source>
</evidence>
<protein>
    <submittedName>
        <fullName evidence="5">ITSN2 protein</fullName>
    </submittedName>
</protein>
<dbReference type="FunFam" id="1.20.900.10:FF:000038">
    <property type="entry name" value="Myosin-M heavy chain"/>
    <property type="match status" value="1"/>
</dbReference>
<keyword evidence="2" id="KW-0963">Cytoplasm</keyword>
<dbReference type="GO" id="GO:0031097">
    <property type="term" value="C:medial cortex"/>
    <property type="evidence" value="ECO:0007669"/>
    <property type="project" value="UniProtKB-ARBA"/>
</dbReference>